<dbReference type="Gene3D" id="3.30.450.20">
    <property type="entry name" value="PAS domain"/>
    <property type="match status" value="1"/>
</dbReference>
<evidence type="ECO:0008006" key="3">
    <source>
        <dbReference type="Google" id="ProtNLM"/>
    </source>
</evidence>
<accession>A0ABT9ZCU6</accession>
<gene>
    <name evidence="1" type="ORF">J2S19_000335</name>
</gene>
<organism evidence="1 2">
    <name type="scientific">Metabacillus malikii</name>
    <dbReference type="NCBI Taxonomy" id="1504265"/>
    <lineage>
        <taxon>Bacteria</taxon>
        <taxon>Bacillati</taxon>
        <taxon>Bacillota</taxon>
        <taxon>Bacilli</taxon>
        <taxon>Bacillales</taxon>
        <taxon>Bacillaceae</taxon>
        <taxon>Metabacillus</taxon>
    </lineage>
</organism>
<dbReference type="EMBL" id="JAUSUD010000001">
    <property type="protein sequence ID" value="MDQ0229085.1"/>
    <property type="molecule type" value="Genomic_DNA"/>
</dbReference>
<proteinExistence type="predicted"/>
<reference evidence="1 2" key="1">
    <citation type="submission" date="2023-07" db="EMBL/GenBank/DDBJ databases">
        <title>Genomic Encyclopedia of Type Strains, Phase IV (KMG-IV): sequencing the most valuable type-strain genomes for metagenomic binning, comparative biology and taxonomic classification.</title>
        <authorList>
            <person name="Goeker M."/>
        </authorList>
    </citation>
    <scope>NUCLEOTIDE SEQUENCE [LARGE SCALE GENOMIC DNA]</scope>
    <source>
        <strain evidence="1 2">DSM 29005</strain>
    </source>
</reference>
<evidence type="ECO:0000313" key="2">
    <source>
        <dbReference type="Proteomes" id="UP001234495"/>
    </source>
</evidence>
<dbReference type="Proteomes" id="UP001234495">
    <property type="component" value="Unassembled WGS sequence"/>
</dbReference>
<evidence type="ECO:0000313" key="1">
    <source>
        <dbReference type="EMBL" id="MDQ0229085.1"/>
    </source>
</evidence>
<dbReference type="RefSeq" id="WP_307336196.1">
    <property type="nucleotide sequence ID" value="NZ_JAUSUD010000001.1"/>
</dbReference>
<keyword evidence="2" id="KW-1185">Reference proteome</keyword>
<comment type="caution">
    <text evidence="1">The sequence shown here is derived from an EMBL/GenBank/DDBJ whole genome shotgun (WGS) entry which is preliminary data.</text>
</comment>
<dbReference type="CDD" id="cd12913">
    <property type="entry name" value="PDC1_MCP_like"/>
    <property type="match status" value="1"/>
</dbReference>
<protein>
    <recommendedName>
        <fullName evidence="3">Methyl-accepting chemotaxis protein</fullName>
    </recommendedName>
</protein>
<name>A0ABT9ZCU6_9BACI</name>
<sequence length="185" mass="21223">MKLRTRMLVLLIGAVFVIFGSVSAYNIYNTSQMNRDNAKEMLKSDAENISKDLQLSVETALTSARSMAHALQGMKEIQATDRETVNAMLYSLVKDNQAFEGAWTIWEPNAFDGKDKEYVNTELHDETGRFIPYFYRSADNQIVGDLSVNYDNPEDAPYYFEPMEKGHEVIIEPYLYEVNGEEKMF</sequence>